<evidence type="ECO:0000256" key="1">
    <source>
        <dbReference type="SAM" id="MobiDB-lite"/>
    </source>
</evidence>
<dbReference type="AlphaFoldDB" id="A0A6J4IDU3"/>
<feature type="non-terminal residue" evidence="2">
    <location>
        <position position="130"/>
    </location>
</feature>
<accession>A0A6J4IDU3</accession>
<gene>
    <name evidence="2" type="ORF">AVDCRST_MAG56-1850</name>
</gene>
<dbReference type="EMBL" id="CADCTQ010000172">
    <property type="protein sequence ID" value="CAA9249602.1"/>
    <property type="molecule type" value="Genomic_DNA"/>
</dbReference>
<proteinExistence type="predicted"/>
<feature type="non-terminal residue" evidence="2">
    <location>
        <position position="1"/>
    </location>
</feature>
<protein>
    <submittedName>
        <fullName evidence="2">Uncharacterized protein</fullName>
    </submittedName>
</protein>
<sequence length="130" mass="14320">ASFRSGGTSLVCRFRAGKPVENSCRAQRAYLHPLPRLSALRRGLQGPRRFYRPHDGGQCHLGYAEDDSRYGHRIRRRSGDDRRVHRQSGGGGRAGQPSLRALVEDAGRGNYRDMAVFLGHGCPARPPGGL</sequence>
<evidence type="ECO:0000313" key="2">
    <source>
        <dbReference type="EMBL" id="CAA9249602.1"/>
    </source>
</evidence>
<name>A0A6J4IDU3_9SPHI</name>
<reference evidence="2" key="1">
    <citation type="submission" date="2020-02" db="EMBL/GenBank/DDBJ databases">
        <authorList>
            <person name="Meier V. D."/>
        </authorList>
    </citation>
    <scope>NUCLEOTIDE SEQUENCE</scope>
    <source>
        <strain evidence="2">AVDCRST_MAG56</strain>
    </source>
</reference>
<organism evidence="2">
    <name type="scientific">uncultured Cytophagales bacterium</name>
    <dbReference type="NCBI Taxonomy" id="158755"/>
    <lineage>
        <taxon>Bacteria</taxon>
        <taxon>Pseudomonadati</taxon>
        <taxon>Bacteroidota</taxon>
        <taxon>Sphingobacteriia</taxon>
        <taxon>Sphingobacteriales</taxon>
        <taxon>environmental samples</taxon>
    </lineage>
</organism>
<feature type="region of interest" description="Disordered" evidence="1">
    <location>
        <begin position="70"/>
        <end position="99"/>
    </location>
</feature>